<evidence type="ECO:0000256" key="8">
    <source>
        <dbReference type="SAM" id="SignalP"/>
    </source>
</evidence>
<keyword evidence="4" id="KW-1134">Transmembrane beta strand</keyword>
<sequence length="318" mass="34591">MDSRKKLVVTKLVVTAAFAVSVLTATTSVAQMRIDVDQAVETALQKNWGFKQNEATIAGAAASKSQSLVGMLPSASGSYTYQKSKTDDTGKNQPLLFETDNEGNPTNVLNSGDLITTSESGFRTWSVNFREDLSLSQWYNYKSAGQNVDAAHLGRDAAAQDLAYTVRTQFYLALRAEALLIVQNEDFDLAQNEFDRTQTMYELGSVPKVDVYKAEVRVADAEVALIRQRNAVELEHARLATLLGMQPTQRFDLVGDLSGLDSVVDSTQAMSDALTRPDLRQAEMNLRSANTTHRASTLSRVPGVFASFNVGGTAGTSE</sequence>
<protein>
    <submittedName>
        <fullName evidence="9">TolC family protein</fullName>
    </submittedName>
</protein>
<dbReference type="Pfam" id="PF02321">
    <property type="entry name" value="OEP"/>
    <property type="match status" value="1"/>
</dbReference>
<dbReference type="Gene3D" id="1.20.1600.10">
    <property type="entry name" value="Outer membrane efflux proteins (OEP)"/>
    <property type="match status" value="1"/>
</dbReference>
<evidence type="ECO:0000256" key="3">
    <source>
        <dbReference type="ARBA" id="ARBA00022448"/>
    </source>
</evidence>
<dbReference type="InterPro" id="IPR051906">
    <property type="entry name" value="TolC-like"/>
</dbReference>
<evidence type="ECO:0000313" key="10">
    <source>
        <dbReference type="Proteomes" id="UP000547674"/>
    </source>
</evidence>
<proteinExistence type="inferred from homology"/>
<gene>
    <name evidence="9" type="ORF">HKN21_11910</name>
</gene>
<keyword evidence="8" id="KW-0732">Signal</keyword>
<dbReference type="EMBL" id="JABDJR010000481">
    <property type="protein sequence ID" value="NNF07459.1"/>
    <property type="molecule type" value="Genomic_DNA"/>
</dbReference>
<keyword evidence="7" id="KW-0998">Cell outer membrane</keyword>
<organism evidence="9 10">
    <name type="scientific">Eiseniibacteriota bacterium</name>
    <dbReference type="NCBI Taxonomy" id="2212470"/>
    <lineage>
        <taxon>Bacteria</taxon>
        <taxon>Candidatus Eiseniibacteriota</taxon>
    </lineage>
</organism>
<dbReference type="GO" id="GO:0015562">
    <property type="term" value="F:efflux transmembrane transporter activity"/>
    <property type="evidence" value="ECO:0007669"/>
    <property type="project" value="InterPro"/>
</dbReference>
<comment type="subcellular location">
    <subcellularLocation>
        <location evidence="1">Cell outer membrane</location>
    </subcellularLocation>
</comment>
<feature type="signal peptide" evidence="8">
    <location>
        <begin position="1"/>
        <end position="30"/>
    </location>
</feature>
<name>A0A7Y2H2T8_UNCEI</name>
<keyword evidence="3" id="KW-0813">Transport</keyword>
<evidence type="ECO:0000256" key="6">
    <source>
        <dbReference type="ARBA" id="ARBA00023136"/>
    </source>
</evidence>
<dbReference type="GO" id="GO:1990281">
    <property type="term" value="C:efflux pump complex"/>
    <property type="evidence" value="ECO:0007669"/>
    <property type="project" value="TreeGrafter"/>
</dbReference>
<keyword evidence="5" id="KW-0812">Transmembrane</keyword>
<evidence type="ECO:0000256" key="7">
    <source>
        <dbReference type="ARBA" id="ARBA00023237"/>
    </source>
</evidence>
<evidence type="ECO:0000256" key="5">
    <source>
        <dbReference type="ARBA" id="ARBA00022692"/>
    </source>
</evidence>
<reference evidence="9 10" key="1">
    <citation type="submission" date="2020-03" db="EMBL/GenBank/DDBJ databases">
        <title>Metabolic flexibility allows generalist bacteria to become dominant in a frequently disturbed ecosystem.</title>
        <authorList>
            <person name="Chen Y.-J."/>
            <person name="Leung P.M."/>
            <person name="Bay S.K."/>
            <person name="Hugenholtz P."/>
            <person name="Kessler A.J."/>
            <person name="Shelley G."/>
            <person name="Waite D.W."/>
            <person name="Cook P.L."/>
            <person name="Greening C."/>
        </authorList>
    </citation>
    <scope>NUCLEOTIDE SEQUENCE [LARGE SCALE GENOMIC DNA]</scope>
    <source>
        <strain evidence="9">SS_bin_28</strain>
    </source>
</reference>
<comment type="caution">
    <text evidence="9">The sequence shown here is derived from an EMBL/GenBank/DDBJ whole genome shotgun (WGS) entry which is preliminary data.</text>
</comment>
<keyword evidence="6" id="KW-0472">Membrane</keyword>
<dbReference type="GO" id="GO:0015288">
    <property type="term" value="F:porin activity"/>
    <property type="evidence" value="ECO:0007669"/>
    <property type="project" value="TreeGrafter"/>
</dbReference>
<dbReference type="InterPro" id="IPR003423">
    <property type="entry name" value="OMP_efflux"/>
</dbReference>
<evidence type="ECO:0000313" key="9">
    <source>
        <dbReference type="EMBL" id="NNF07459.1"/>
    </source>
</evidence>
<comment type="similarity">
    <text evidence="2">Belongs to the outer membrane factor (OMF) (TC 1.B.17) family.</text>
</comment>
<dbReference type="PANTHER" id="PTHR30026">
    <property type="entry name" value="OUTER MEMBRANE PROTEIN TOLC"/>
    <property type="match status" value="1"/>
</dbReference>
<dbReference type="SUPFAM" id="SSF56954">
    <property type="entry name" value="Outer membrane efflux proteins (OEP)"/>
    <property type="match status" value="1"/>
</dbReference>
<dbReference type="GO" id="GO:0009279">
    <property type="term" value="C:cell outer membrane"/>
    <property type="evidence" value="ECO:0007669"/>
    <property type="project" value="UniProtKB-SubCell"/>
</dbReference>
<evidence type="ECO:0000256" key="4">
    <source>
        <dbReference type="ARBA" id="ARBA00022452"/>
    </source>
</evidence>
<evidence type="ECO:0000256" key="2">
    <source>
        <dbReference type="ARBA" id="ARBA00007613"/>
    </source>
</evidence>
<evidence type="ECO:0000256" key="1">
    <source>
        <dbReference type="ARBA" id="ARBA00004442"/>
    </source>
</evidence>
<dbReference type="AlphaFoldDB" id="A0A7Y2H2T8"/>
<accession>A0A7Y2H2T8</accession>
<feature type="non-terminal residue" evidence="9">
    <location>
        <position position="318"/>
    </location>
</feature>
<dbReference type="Proteomes" id="UP000547674">
    <property type="component" value="Unassembled WGS sequence"/>
</dbReference>
<dbReference type="PANTHER" id="PTHR30026:SF20">
    <property type="entry name" value="OUTER MEMBRANE PROTEIN TOLC"/>
    <property type="match status" value="1"/>
</dbReference>
<feature type="chain" id="PRO_5031420206" evidence="8">
    <location>
        <begin position="31"/>
        <end position="318"/>
    </location>
</feature>